<evidence type="ECO:0000313" key="3">
    <source>
        <dbReference type="EMBL" id="GAT70594.1"/>
    </source>
</evidence>
<feature type="domain" description="MmyB-like transcription regulator ligand binding" evidence="2">
    <location>
        <begin position="182"/>
        <end position="343"/>
    </location>
</feature>
<accession>A0A171DNF4</accession>
<dbReference type="Gene3D" id="3.30.450.180">
    <property type="match status" value="1"/>
</dbReference>
<keyword evidence="4" id="KW-1185">Reference proteome</keyword>
<gene>
    <name evidence="3" type="ORF">PS9374_06280</name>
</gene>
<dbReference type="GO" id="GO:0003677">
    <property type="term" value="F:DNA binding"/>
    <property type="evidence" value="ECO:0007669"/>
    <property type="project" value="InterPro"/>
</dbReference>
<dbReference type="Proteomes" id="UP000077701">
    <property type="component" value="Unassembled WGS sequence"/>
</dbReference>
<dbReference type="Pfam" id="PF17765">
    <property type="entry name" value="MLTR_LBD"/>
    <property type="match status" value="1"/>
</dbReference>
<reference evidence="4" key="2">
    <citation type="submission" date="2016-04" db="EMBL/GenBank/DDBJ databases">
        <title>Planomonospora sphaerica JCM9374 whole genome shotgun sequence.</title>
        <authorList>
            <person name="Suzuki T."/>
            <person name="Dohra H."/>
            <person name="Kodani S."/>
        </authorList>
    </citation>
    <scope>NUCLEOTIDE SEQUENCE [LARGE SCALE GENOMIC DNA]</scope>
    <source>
        <strain evidence="4">JCM 9374</strain>
    </source>
</reference>
<dbReference type="InterPro" id="IPR010982">
    <property type="entry name" value="Lambda_DNA-bd_dom_sf"/>
</dbReference>
<feature type="region of interest" description="Disordered" evidence="1">
    <location>
        <begin position="16"/>
        <end position="79"/>
    </location>
</feature>
<dbReference type="InterPro" id="IPR041413">
    <property type="entry name" value="MLTR_LBD"/>
</dbReference>
<dbReference type="AlphaFoldDB" id="A0A171DNF4"/>
<dbReference type="InterPro" id="IPR001387">
    <property type="entry name" value="Cro/C1-type_HTH"/>
</dbReference>
<dbReference type="PANTHER" id="PTHR35010">
    <property type="entry name" value="BLL4672 PROTEIN-RELATED"/>
    <property type="match status" value="1"/>
</dbReference>
<dbReference type="CDD" id="cd00093">
    <property type="entry name" value="HTH_XRE"/>
    <property type="match status" value="1"/>
</dbReference>
<protein>
    <submittedName>
        <fullName evidence="3">XRE family transcriptional regulator</fullName>
    </submittedName>
</protein>
<name>A0A171DNF4_9ACTN</name>
<reference evidence="3 4" key="1">
    <citation type="journal article" date="2016" name="Genome Announc.">
        <title>Draft Genome Sequence of Planomonospora sphaerica JCM9374, a Rare Actinomycete.</title>
        <authorList>
            <person name="Dohra H."/>
            <person name="Suzuki T."/>
            <person name="Inoue Y."/>
            <person name="Kodani S."/>
        </authorList>
    </citation>
    <scope>NUCLEOTIDE SEQUENCE [LARGE SCALE GENOMIC DNA]</scope>
    <source>
        <strain evidence="3 4">JCM 9374</strain>
    </source>
</reference>
<evidence type="ECO:0000313" key="4">
    <source>
        <dbReference type="Proteomes" id="UP000077701"/>
    </source>
</evidence>
<dbReference type="EMBL" id="BDCX01000018">
    <property type="protein sequence ID" value="GAT70594.1"/>
    <property type="molecule type" value="Genomic_DNA"/>
</dbReference>
<sequence>MVRACRSWYHRHLADRPFSDQHGGVTVTQPDARTDAWTGARTDAQPDARTDAWTGARAGRPGKPRADVRPGAPERIPPGDRRAELAAFLRTRRGRVTPQDVGLPPGSRRRTPGLRREEVAQLAGVGVTWYTWLEQGRPINASTQVLDAISRTLRLDQAEHEHLYRLADVPAVAETEGDRGLEPETRTILDQLGPLPAAVYNARYDLMAWNATYERLFPGTTTQPPATRNALWQLFTTRDCCNPVVNREEELPQMVATLRAGFGRHLGEPAWTEFVRRLSAASPDFARMWATHDVARPGSRMKIFQHCTAGLIRTVSTSLALSSPPEARMVVYTPLDDESRERIAWLRAHPDVPAVDHTH</sequence>
<dbReference type="PANTHER" id="PTHR35010:SF2">
    <property type="entry name" value="BLL4672 PROTEIN"/>
    <property type="match status" value="1"/>
</dbReference>
<evidence type="ECO:0000259" key="2">
    <source>
        <dbReference type="Pfam" id="PF17765"/>
    </source>
</evidence>
<dbReference type="SUPFAM" id="SSF47413">
    <property type="entry name" value="lambda repressor-like DNA-binding domains"/>
    <property type="match status" value="1"/>
</dbReference>
<dbReference type="Gene3D" id="1.10.260.40">
    <property type="entry name" value="lambda repressor-like DNA-binding domains"/>
    <property type="match status" value="1"/>
</dbReference>
<organism evidence="3 4">
    <name type="scientific">Planomonospora sphaerica</name>
    <dbReference type="NCBI Taxonomy" id="161355"/>
    <lineage>
        <taxon>Bacteria</taxon>
        <taxon>Bacillati</taxon>
        <taxon>Actinomycetota</taxon>
        <taxon>Actinomycetes</taxon>
        <taxon>Streptosporangiales</taxon>
        <taxon>Streptosporangiaceae</taxon>
        <taxon>Planomonospora</taxon>
    </lineage>
</organism>
<dbReference type="Pfam" id="PF13560">
    <property type="entry name" value="HTH_31"/>
    <property type="match status" value="1"/>
</dbReference>
<dbReference type="STRING" id="161355.PS9374_06280"/>
<comment type="caution">
    <text evidence="3">The sequence shown here is derived from an EMBL/GenBank/DDBJ whole genome shotgun (WGS) entry which is preliminary data.</text>
</comment>
<proteinExistence type="predicted"/>
<evidence type="ECO:0000256" key="1">
    <source>
        <dbReference type="SAM" id="MobiDB-lite"/>
    </source>
</evidence>